<evidence type="ECO:0000256" key="2">
    <source>
        <dbReference type="ARBA" id="ARBA00023163"/>
    </source>
</evidence>
<dbReference type="Gene3D" id="1.10.10.1320">
    <property type="entry name" value="Anti-sigma factor, zinc-finger domain"/>
    <property type="match status" value="1"/>
</dbReference>
<keyword evidence="2" id="KW-0804">Transcription</keyword>
<evidence type="ECO:0000313" key="6">
    <source>
        <dbReference type="Proteomes" id="UP001596072"/>
    </source>
</evidence>
<dbReference type="EMBL" id="JBHSNS010000003">
    <property type="protein sequence ID" value="MFC5729137.1"/>
    <property type="molecule type" value="Genomic_DNA"/>
</dbReference>
<keyword evidence="4" id="KW-1133">Transmembrane helix</keyword>
<feature type="region of interest" description="Disordered" evidence="3">
    <location>
        <begin position="113"/>
        <end position="132"/>
    </location>
</feature>
<keyword evidence="4" id="KW-0472">Membrane</keyword>
<proteinExistence type="predicted"/>
<evidence type="ECO:0000313" key="5">
    <source>
        <dbReference type="EMBL" id="MFC5729137.1"/>
    </source>
</evidence>
<accession>A0ABW0ZFM3</accession>
<dbReference type="InterPro" id="IPR041916">
    <property type="entry name" value="Anti_sigma_zinc_sf"/>
</dbReference>
<name>A0ABW0ZFM3_9ACTN</name>
<comment type="caution">
    <text evidence="5">The sequence shown here is derived from an EMBL/GenBank/DDBJ whole genome shotgun (WGS) entry which is preliminary data.</text>
</comment>
<sequence>MTCQYAHLGGAYVLGSLAASERAAYERHLPDCAECSRVVREFAGLPGLMGRVPLEALELPGEPEPVPETLLPAVVSEVRRSQRRRRSALAAILVAAAAIVVVGVTGVVVTSLDDGVRPPAAGPTTSQTTAPAERMDSIGAGSVTGWISLTERPWGTRLDLTCTYLGDGYAGGWTSYAMVVRSVDGRVEQVGTWRAEPGRQVHVTLATALAPEDIESVVVRTDEGVSVLRLAE</sequence>
<reference evidence="6" key="1">
    <citation type="journal article" date="2019" name="Int. J. Syst. Evol. Microbiol.">
        <title>The Global Catalogue of Microorganisms (GCM) 10K type strain sequencing project: providing services to taxonomists for standard genome sequencing and annotation.</title>
        <authorList>
            <consortium name="The Broad Institute Genomics Platform"/>
            <consortium name="The Broad Institute Genome Sequencing Center for Infectious Disease"/>
            <person name="Wu L."/>
            <person name="Ma J."/>
        </authorList>
    </citation>
    <scope>NUCLEOTIDE SEQUENCE [LARGE SCALE GENOMIC DNA]</scope>
    <source>
        <strain evidence="6">YIM 94188</strain>
    </source>
</reference>
<organism evidence="5 6">
    <name type="scientific">Nocardioides vastitatis</name>
    <dbReference type="NCBI Taxonomy" id="2568655"/>
    <lineage>
        <taxon>Bacteria</taxon>
        <taxon>Bacillati</taxon>
        <taxon>Actinomycetota</taxon>
        <taxon>Actinomycetes</taxon>
        <taxon>Propionibacteriales</taxon>
        <taxon>Nocardioidaceae</taxon>
        <taxon>Nocardioides</taxon>
    </lineage>
</organism>
<dbReference type="Proteomes" id="UP001596072">
    <property type="component" value="Unassembled WGS sequence"/>
</dbReference>
<protein>
    <submittedName>
        <fullName evidence="5">Anti-sigma factor family protein</fullName>
    </submittedName>
</protein>
<evidence type="ECO:0000256" key="3">
    <source>
        <dbReference type="SAM" id="MobiDB-lite"/>
    </source>
</evidence>
<evidence type="ECO:0000256" key="4">
    <source>
        <dbReference type="SAM" id="Phobius"/>
    </source>
</evidence>
<feature type="transmembrane region" description="Helical" evidence="4">
    <location>
        <begin position="88"/>
        <end position="109"/>
    </location>
</feature>
<keyword evidence="1" id="KW-0805">Transcription regulation</keyword>
<keyword evidence="4" id="KW-0812">Transmembrane</keyword>
<keyword evidence="6" id="KW-1185">Reference proteome</keyword>
<dbReference type="RefSeq" id="WP_136432212.1">
    <property type="nucleotide sequence ID" value="NZ_JBHSNS010000003.1"/>
</dbReference>
<evidence type="ECO:0000256" key="1">
    <source>
        <dbReference type="ARBA" id="ARBA00023015"/>
    </source>
</evidence>
<gene>
    <name evidence="5" type="ORF">ACFPQB_09415</name>
</gene>